<feature type="compositionally biased region" description="Low complexity" evidence="9">
    <location>
        <begin position="288"/>
        <end position="298"/>
    </location>
</feature>
<keyword evidence="4" id="KW-0747">Spliceosome</keyword>
<dbReference type="OrthoDB" id="674963at2759"/>
<dbReference type="GO" id="GO:0000398">
    <property type="term" value="P:mRNA splicing, via spliceosome"/>
    <property type="evidence" value="ECO:0007669"/>
    <property type="project" value="InterPro"/>
</dbReference>
<feature type="coiled-coil region" evidence="8">
    <location>
        <begin position="99"/>
        <end position="197"/>
    </location>
</feature>
<gene>
    <name evidence="10" type="ORF">chiPu_0016775</name>
</gene>
<proteinExistence type="inferred from homology"/>
<dbReference type="EMBL" id="BEZZ01001147">
    <property type="protein sequence ID" value="GCC38262.1"/>
    <property type="molecule type" value="Genomic_DNA"/>
</dbReference>
<reference evidence="10 11" key="1">
    <citation type="journal article" date="2018" name="Nat. Ecol. Evol.">
        <title>Shark genomes provide insights into elasmobranch evolution and the origin of vertebrates.</title>
        <authorList>
            <person name="Hara Y"/>
            <person name="Yamaguchi K"/>
            <person name="Onimaru K"/>
            <person name="Kadota M"/>
            <person name="Koyanagi M"/>
            <person name="Keeley SD"/>
            <person name="Tatsumi K"/>
            <person name="Tanaka K"/>
            <person name="Motone F"/>
            <person name="Kageyama Y"/>
            <person name="Nozu R"/>
            <person name="Adachi N"/>
            <person name="Nishimura O"/>
            <person name="Nakagawa R"/>
            <person name="Tanegashima C"/>
            <person name="Kiyatake I"/>
            <person name="Matsumoto R"/>
            <person name="Murakumo K"/>
            <person name="Nishida K"/>
            <person name="Terakita A"/>
            <person name="Kuratani S"/>
            <person name="Sato K"/>
            <person name="Hyodo S Kuraku.S."/>
        </authorList>
    </citation>
    <scope>NUCLEOTIDE SEQUENCE [LARGE SCALE GENOMIC DNA]</scope>
</reference>
<evidence type="ECO:0000256" key="1">
    <source>
        <dbReference type="ARBA" id="ARBA00004123"/>
    </source>
</evidence>
<organism evidence="10 11">
    <name type="scientific">Chiloscyllium punctatum</name>
    <name type="common">Brownbanded bambooshark</name>
    <name type="synonym">Hemiscyllium punctatum</name>
    <dbReference type="NCBI Taxonomy" id="137246"/>
    <lineage>
        <taxon>Eukaryota</taxon>
        <taxon>Metazoa</taxon>
        <taxon>Chordata</taxon>
        <taxon>Craniata</taxon>
        <taxon>Vertebrata</taxon>
        <taxon>Chondrichthyes</taxon>
        <taxon>Elasmobranchii</taxon>
        <taxon>Galeomorphii</taxon>
        <taxon>Galeoidea</taxon>
        <taxon>Orectolobiformes</taxon>
        <taxon>Hemiscylliidae</taxon>
        <taxon>Chiloscyllium</taxon>
    </lineage>
</organism>
<evidence type="ECO:0000256" key="4">
    <source>
        <dbReference type="ARBA" id="ARBA00022728"/>
    </source>
</evidence>
<dbReference type="Proteomes" id="UP000287033">
    <property type="component" value="Unassembled WGS sequence"/>
</dbReference>
<keyword evidence="3" id="KW-0479">Metal-binding</keyword>
<evidence type="ECO:0000313" key="11">
    <source>
        <dbReference type="Proteomes" id="UP000287033"/>
    </source>
</evidence>
<comment type="subcellular location">
    <subcellularLocation>
        <location evidence="1">Nucleus</location>
    </subcellularLocation>
</comment>
<evidence type="ECO:0000256" key="5">
    <source>
        <dbReference type="ARBA" id="ARBA00022833"/>
    </source>
</evidence>
<dbReference type="PANTHER" id="PTHR12111:SF1">
    <property type="entry name" value="SPLICING FACTOR YJU2"/>
    <property type="match status" value="1"/>
</dbReference>
<feature type="region of interest" description="Disordered" evidence="9">
    <location>
        <begin position="258"/>
        <end position="337"/>
    </location>
</feature>
<dbReference type="GO" id="GO:0071006">
    <property type="term" value="C:U2-type catalytic step 1 spliceosome"/>
    <property type="evidence" value="ECO:0007669"/>
    <property type="project" value="TreeGrafter"/>
</dbReference>
<evidence type="ECO:0000256" key="8">
    <source>
        <dbReference type="SAM" id="Coils"/>
    </source>
</evidence>
<keyword evidence="11" id="KW-1185">Reference proteome</keyword>
<evidence type="ECO:0000256" key="6">
    <source>
        <dbReference type="ARBA" id="ARBA00023187"/>
    </source>
</evidence>
<protein>
    <recommendedName>
        <fullName evidence="12">Splicing factor YJU2</fullName>
    </recommendedName>
</protein>
<keyword evidence="5" id="KW-0862">Zinc</keyword>
<keyword evidence="8" id="KW-0175">Coiled coil</keyword>
<feature type="region of interest" description="Disordered" evidence="9">
    <location>
        <begin position="202"/>
        <end position="244"/>
    </location>
</feature>
<feature type="non-terminal residue" evidence="10">
    <location>
        <position position="1"/>
    </location>
</feature>
<dbReference type="AlphaFoldDB" id="A0A401T6L6"/>
<evidence type="ECO:0000256" key="2">
    <source>
        <dbReference type="ARBA" id="ARBA00022664"/>
    </source>
</evidence>
<evidence type="ECO:0000256" key="7">
    <source>
        <dbReference type="ARBA" id="ARBA00023242"/>
    </source>
</evidence>
<evidence type="ECO:0000256" key="3">
    <source>
        <dbReference type="ARBA" id="ARBA00022723"/>
    </source>
</evidence>
<dbReference type="InterPro" id="IPR043701">
    <property type="entry name" value="Yju2"/>
</dbReference>
<evidence type="ECO:0008006" key="12">
    <source>
        <dbReference type="Google" id="ProtNLM"/>
    </source>
</evidence>
<dbReference type="OMA" id="PWRNEDE"/>
<feature type="compositionally biased region" description="Basic and acidic residues" evidence="9">
    <location>
        <begin position="230"/>
        <end position="244"/>
    </location>
</feature>
<keyword evidence="6" id="KW-0508">mRNA splicing</keyword>
<dbReference type="STRING" id="137246.A0A401T6L6"/>
<feature type="compositionally biased region" description="Polar residues" evidence="9">
    <location>
        <begin position="307"/>
        <end position="323"/>
    </location>
</feature>
<dbReference type="PANTHER" id="PTHR12111">
    <property type="entry name" value="SPLICING FACTOR YJU2"/>
    <property type="match status" value="1"/>
</dbReference>
<accession>A0A401T6L6</accession>
<dbReference type="HAMAP" id="MF_03226">
    <property type="entry name" value="YJU2"/>
    <property type="match status" value="1"/>
</dbReference>
<keyword evidence="7" id="KW-0539">Nucleus</keyword>
<comment type="caution">
    <text evidence="10">The sequence shown here is derived from an EMBL/GenBank/DDBJ whole genome shotgun (WGS) entry which is preliminary data.</text>
</comment>
<dbReference type="InterPro" id="IPR007590">
    <property type="entry name" value="Saf4/Yju2"/>
</dbReference>
<keyword evidence="2" id="KW-0507">mRNA processing</keyword>
<feature type="compositionally biased region" description="Polar residues" evidence="9">
    <location>
        <begin position="278"/>
        <end position="287"/>
    </location>
</feature>
<name>A0A401T6L6_CHIPU</name>
<evidence type="ECO:0000313" key="10">
    <source>
        <dbReference type="EMBL" id="GCC38262.1"/>
    </source>
</evidence>
<dbReference type="Pfam" id="PF04502">
    <property type="entry name" value="Saf4_Yju2"/>
    <property type="match status" value="1"/>
</dbReference>
<dbReference type="GO" id="GO:0046872">
    <property type="term" value="F:metal ion binding"/>
    <property type="evidence" value="ECO:0007669"/>
    <property type="project" value="UniProtKB-KW"/>
</dbReference>
<evidence type="ECO:0000256" key="9">
    <source>
        <dbReference type="SAM" id="MobiDB-lite"/>
    </source>
</evidence>
<sequence length="337" mass="38699">KYYPPDFDPSKIPKLKLPKDRQYVVRLMAPFNMRCKTCGEYIYKGKKFNARKETVQNEVYLGLPIFRFYIKCTRCLAEITFKTDPENTDYVMEHGATRNFQAEKLLEEQEKQMQKEREDEELNNPMKVLENRTKDSKMEMEVLENLQELKELNQRQANVDFESMLLEYQKYEKDLKRQQEEEDEREMKSMLESAQVKRILDDSDSDEELPKPCKLNSQVPQRPTDILNENTDHQSKKLKAESWERSVGKFSGNLHLSGLVVKKPQTKQADSASLRGGDTSQKDSPTCNGSNNQNSVVSPPSPMLTGSCPQVQQASTAHNSSLSLLGAYSDSEGSNSD</sequence>